<evidence type="ECO:0000256" key="1">
    <source>
        <dbReference type="SAM" id="MobiDB-lite"/>
    </source>
</evidence>
<evidence type="ECO:0000256" key="2">
    <source>
        <dbReference type="SAM" id="SignalP"/>
    </source>
</evidence>
<keyword evidence="2" id="KW-0732">Signal</keyword>
<reference evidence="3 4" key="1">
    <citation type="submission" date="2020-06" db="EMBL/GenBank/DDBJ databases">
        <title>Altererythrobacter lutimaris sp. nov., a marine bacterium isolated from a tidal flat.</title>
        <authorList>
            <person name="Kim D."/>
            <person name="Yoo Y."/>
            <person name="Kim J.-J."/>
        </authorList>
    </citation>
    <scope>NUCLEOTIDE SEQUENCE [LARGE SCALE GENOMIC DNA]</scope>
    <source>
        <strain evidence="3 4">JGD-16</strain>
    </source>
</reference>
<sequence length="194" mass="20482">MTKMTEALRALRFFSVLTCIALAACKPPATDGFAERQERSATSDGPATPLESPDIEGAIWSQSATPLRLIYGKPGEPPLFAVACEVSESEPLLRFTRFAPADEGAQAFLALIGNGHVARIPVDLVEADTGLRWEGVADPEDQRMEAFSGARAVTATIPGAGMVRLNPSPLPGELVDTCRAQSEPAKADPAPPAQ</sequence>
<keyword evidence="4" id="KW-1185">Reference proteome</keyword>
<evidence type="ECO:0008006" key="5">
    <source>
        <dbReference type="Google" id="ProtNLM"/>
    </source>
</evidence>
<protein>
    <recommendedName>
        <fullName evidence="5">Lipoprotein</fullName>
    </recommendedName>
</protein>
<evidence type="ECO:0000313" key="4">
    <source>
        <dbReference type="Proteomes" id="UP000546031"/>
    </source>
</evidence>
<comment type="caution">
    <text evidence="3">The sequence shown here is derived from an EMBL/GenBank/DDBJ whole genome shotgun (WGS) entry which is preliminary data.</text>
</comment>
<dbReference type="EMBL" id="JABWTA010000001">
    <property type="protein sequence ID" value="NVE93528.1"/>
    <property type="molecule type" value="Genomic_DNA"/>
</dbReference>
<feature type="signal peptide" evidence="2">
    <location>
        <begin position="1"/>
        <end position="23"/>
    </location>
</feature>
<proteinExistence type="predicted"/>
<dbReference type="RefSeq" id="WP_176271890.1">
    <property type="nucleotide sequence ID" value="NZ_JABWTA010000001.1"/>
</dbReference>
<name>A0A850HAM7_9SPHN</name>
<feature type="region of interest" description="Disordered" evidence="1">
    <location>
        <begin position="33"/>
        <end position="54"/>
    </location>
</feature>
<organism evidence="3 4">
    <name type="scientific">Altererythrobacter lutimaris</name>
    <dbReference type="NCBI Taxonomy" id="2743979"/>
    <lineage>
        <taxon>Bacteria</taxon>
        <taxon>Pseudomonadati</taxon>
        <taxon>Pseudomonadota</taxon>
        <taxon>Alphaproteobacteria</taxon>
        <taxon>Sphingomonadales</taxon>
        <taxon>Erythrobacteraceae</taxon>
        <taxon>Altererythrobacter</taxon>
    </lineage>
</organism>
<dbReference type="AlphaFoldDB" id="A0A850HAM7"/>
<feature type="chain" id="PRO_5032466082" description="Lipoprotein" evidence="2">
    <location>
        <begin position="24"/>
        <end position="194"/>
    </location>
</feature>
<accession>A0A850HAM7</accession>
<gene>
    <name evidence="3" type="ORF">HUO12_01300</name>
</gene>
<evidence type="ECO:0000313" key="3">
    <source>
        <dbReference type="EMBL" id="NVE93528.1"/>
    </source>
</evidence>
<dbReference type="PROSITE" id="PS51257">
    <property type="entry name" value="PROKAR_LIPOPROTEIN"/>
    <property type="match status" value="1"/>
</dbReference>
<dbReference type="Proteomes" id="UP000546031">
    <property type="component" value="Unassembled WGS sequence"/>
</dbReference>